<evidence type="ECO:0000313" key="2">
    <source>
        <dbReference type="Proteomes" id="UP000293547"/>
    </source>
</evidence>
<accession>A0ACB6F9P6</accession>
<comment type="caution">
    <text evidence="1">The sequence shown here is derived from an EMBL/GenBank/DDBJ whole genome shotgun (WGS) entry which is preliminary data.</text>
</comment>
<name>A0ACB6F9P6_9PLEO</name>
<organism evidence="1 2">
    <name type="scientific">Alternaria gaisen</name>
    <dbReference type="NCBI Taxonomy" id="167740"/>
    <lineage>
        <taxon>Eukaryota</taxon>
        <taxon>Fungi</taxon>
        <taxon>Dikarya</taxon>
        <taxon>Ascomycota</taxon>
        <taxon>Pezizomycotina</taxon>
        <taxon>Dothideomycetes</taxon>
        <taxon>Pleosporomycetidae</taxon>
        <taxon>Pleosporales</taxon>
        <taxon>Pleosporineae</taxon>
        <taxon>Pleosporaceae</taxon>
        <taxon>Alternaria</taxon>
        <taxon>Alternaria sect. Alternaria</taxon>
    </lineage>
</organism>
<evidence type="ECO:0000313" key="1">
    <source>
        <dbReference type="EMBL" id="KAB2101156.1"/>
    </source>
</evidence>
<dbReference type="EMBL" id="PDWZ02000011">
    <property type="protein sequence ID" value="KAB2101156.1"/>
    <property type="molecule type" value="Genomic_DNA"/>
</dbReference>
<protein>
    <submittedName>
        <fullName evidence="1">Uncharacterized protein</fullName>
    </submittedName>
</protein>
<keyword evidence="2" id="KW-1185">Reference proteome</keyword>
<gene>
    <name evidence="1" type="ORF">AG0111_0g10519</name>
</gene>
<proteinExistence type="predicted"/>
<dbReference type="Proteomes" id="UP000293547">
    <property type="component" value="Unassembled WGS sequence"/>
</dbReference>
<reference evidence="1 2" key="1">
    <citation type="journal article" date="2019" name="bioRxiv">
        <title>Genomics, evolutionary history and diagnostics of the Alternaria alternata species group including apple and Asian pear pathotypes.</title>
        <authorList>
            <person name="Armitage A.D."/>
            <person name="Cockerton H.M."/>
            <person name="Sreenivasaprasad S."/>
            <person name="Woodhall J.W."/>
            <person name="Lane C.R."/>
            <person name="Harrison R.J."/>
            <person name="Clarkson J.P."/>
        </authorList>
    </citation>
    <scope>NUCLEOTIDE SEQUENCE [LARGE SCALE GENOMIC DNA]</scope>
    <source>
        <strain evidence="1 2">FERA 650</strain>
    </source>
</reference>
<sequence length="45" mass="5108">MSKKGVFKVNVPKRSRIKGAADYMDAKGIPYSHDDLFKLHDVSKE</sequence>